<name>A0A5B8XG88_9RICK</name>
<dbReference type="CDD" id="cd05802">
    <property type="entry name" value="GlmM"/>
    <property type="match status" value="1"/>
</dbReference>
<protein>
    <recommendedName>
        <fullName evidence="6">Phosphoglucosamine mutase</fullName>
        <ecNumber evidence="6">5.4.2.10</ecNumber>
    </recommendedName>
</protein>
<dbReference type="PANTHER" id="PTHR42946:SF1">
    <property type="entry name" value="PHOSPHOGLUCOMUTASE (ALPHA-D-GLUCOSE-1,6-BISPHOSPHATE-DEPENDENT)"/>
    <property type="match status" value="1"/>
</dbReference>
<dbReference type="GO" id="GO:0005975">
    <property type="term" value="P:carbohydrate metabolic process"/>
    <property type="evidence" value="ECO:0007669"/>
    <property type="project" value="InterPro"/>
</dbReference>
<dbReference type="InterPro" id="IPR036900">
    <property type="entry name" value="A-D-PHexomutase_C_sf"/>
</dbReference>
<feature type="modified residue" description="Phosphoserine" evidence="6">
    <location>
        <position position="101"/>
    </location>
</feature>
<comment type="similarity">
    <text evidence="1 6">Belongs to the phosphohexose mutase family.</text>
</comment>
<dbReference type="PRINTS" id="PR00509">
    <property type="entry name" value="PGMPMM"/>
</dbReference>
<comment type="PTM">
    <text evidence="6">Activated by phosphorylation.</text>
</comment>
<dbReference type="Gene3D" id="3.30.310.50">
    <property type="entry name" value="Alpha-D-phosphohexomutase, C-terminal domain"/>
    <property type="match status" value="1"/>
</dbReference>
<feature type="binding site" evidence="6">
    <location>
        <position position="247"/>
    </location>
    <ligand>
        <name>Mg(2+)</name>
        <dbReference type="ChEBI" id="CHEBI:18420"/>
    </ligand>
</feature>
<feature type="binding site" evidence="6">
    <location>
        <position position="243"/>
    </location>
    <ligand>
        <name>Mg(2+)</name>
        <dbReference type="ChEBI" id="CHEBI:18420"/>
    </ligand>
</feature>
<evidence type="ECO:0000256" key="3">
    <source>
        <dbReference type="ARBA" id="ARBA00022723"/>
    </source>
</evidence>
<keyword evidence="2 6" id="KW-0597">Phosphoprotein</keyword>
<dbReference type="GO" id="GO:0009252">
    <property type="term" value="P:peptidoglycan biosynthetic process"/>
    <property type="evidence" value="ECO:0007669"/>
    <property type="project" value="TreeGrafter"/>
</dbReference>
<dbReference type="GO" id="GO:0006048">
    <property type="term" value="P:UDP-N-acetylglucosamine biosynthetic process"/>
    <property type="evidence" value="ECO:0007669"/>
    <property type="project" value="TreeGrafter"/>
</dbReference>
<accession>A0A5B8XG88</accession>
<dbReference type="GO" id="GO:0004615">
    <property type="term" value="F:phosphomannomutase activity"/>
    <property type="evidence" value="ECO:0007669"/>
    <property type="project" value="TreeGrafter"/>
</dbReference>
<evidence type="ECO:0000313" key="10">
    <source>
        <dbReference type="EMBL" id="QED23899.1"/>
    </source>
</evidence>
<dbReference type="Pfam" id="PF02879">
    <property type="entry name" value="PGM_PMM_II"/>
    <property type="match status" value="1"/>
</dbReference>
<organism evidence="10 11">
    <name type="scientific">Candidatus Deianiraea vastatrix</name>
    <dbReference type="NCBI Taxonomy" id="2163644"/>
    <lineage>
        <taxon>Bacteria</taxon>
        <taxon>Pseudomonadati</taxon>
        <taxon>Pseudomonadota</taxon>
        <taxon>Alphaproteobacteria</taxon>
        <taxon>Rickettsiales</taxon>
        <taxon>Candidatus Deianiraeaceae</taxon>
        <taxon>Candidatus Deianiraea</taxon>
    </lineage>
</organism>
<feature type="binding site" evidence="6">
    <location>
        <position position="245"/>
    </location>
    <ligand>
        <name>Mg(2+)</name>
        <dbReference type="ChEBI" id="CHEBI:18420"/>
    </ligand>
</feature>
<evidence type="ECO:0000256" key="2">
    <source>
        <dbReference type="ARBA" id="ARBA00022553"/>
    </source>
</evidence>
<dbReference type="Pfam" id="PF02880">
    <property type="entry name" value="PGM_PMM_III"/>
    <property type="match status" value="1"/>
</dbReference>
<feature type="domain" description="Alpha-D-phosphohexomutase alpha/beta/alpha" evidence="8">
    <location>
        <begin position="159"/>
        <end position="256"/>
    </location>
</feature>
<dbReference type="EMBL" id="CP029077">
    <property type="protein sequence ID" value="QED23899.1"/>
    <property type="molecule type" value="Genomic_DNA"/>
</dbReference>
<evidence type="ECO:0000259" key="7">
    <source>
        <dbReference type="Pfam" id="PF02878"/>
    </source>
</evidence>
<dbReference type="OrthoDB" id="9803322at2"/>
<dbReference type="InterPro" id="IPR005845">
    <property type="entry name" value="A-D-PHexomutase_a/b/a-II"/>
</dbReference>
<evidence type="ECO:0000256" key="5">
    <source>
        <dbReference type="ARBA" id="ARBA00023235"/>
    </source>
</evidence>
<evidence type="ECO:0000259" key="9">
    <source>
        <dbReference type="Pfam" id="PF02880"/>
    </source>
</evidence>
<dbReference type="EC" id="5.4.2.10" evidence="6"/>
<feature type="domain" description="Alpha-D-phosphohexomutase alpha/beta/alpha" evidence="9">
    <location>
        <begin position="260"/>
        <end position="370"/>
    </location>
</feature>
<feature type="active site" description="Phosphoserine intermediate" evidence="6">
    <location>
        <position position="101"/>
    </location>
</feature>
<keyword evidence="4 6" id="KW-0460">Magnesium</keyword>
<evidence type="ECO:0000256" key="4">
    <source>
        <dbReference type="ARBA" id="ARBA00022842"/>
    </source>
</evidence>
<dbReference type="InterPro" id="IPR006352">
    <property type="entry name" value="GlmM_bact"/>
</dbReference>
<dbReference type="RefSeq" id="WP_146821378.1">
    <property type="nucleotide sequence ID" value="NZ_CP029077.1"/>
</dbReference>
<feature type="domain" description="Alpha-D-phosphohexomutase alpha/beta/alpha" evidence="7">
    <location>
        <begin position="3"/>
        <end position="134"/>
    </location>
</feature>
<dbReference type="NCBIfam" id="NF008139">
    <property type="entry name" value="PRK10887.1"/>
    <property type="match status" value="1"/>
</dbReference>
<reference evidence="10 11" key="1">
    <citation type="journal article" date="2019" name="ISME J.">
        <title>Deianiraea, an extracellular bacterium associated with the ciliate Paramecium, suggests an alternative scenario for the evolution of Rickettsiales.</title>
        <authorList>
            <person name="Castelli M."/>
            <person name="Sabaneyeva E."/>
            <person name="Lanzoni O."/>
            <person name="Lebedeva N."/>
            <person name="Floriano A.M."/>
            <person name="Gaiarsa S."/>
            <person name="Benken K."/>
            <person name="Modeo L."/>
            <person name="Bandi C."/>
            <person name="Potekhin A."/>
            <person name="Sassera D."/>
            <person name="Petroni G."/>
        </authorList>
    </citation>
    <scope>NUCLEOTIDE SEQUENCE [LARGE SCALE GENOMIC DNA]</scope>
    <source>
        <strain evidence="10">CyL4-1</strain>
    </source>
</reference>
<dbReference type="Gene3D" id="3.40.120.10">
    <property type="entry name" value="Alpha-D-Glucose-1,6-Bisphosphate, subunit A, domain 3"/>
    <property type="match status" value="3"/>
</dbReference>
<feature type="binding site" description="via phosphate group" evidence="6">
    <location>
        <position position="101"/>
    </location>
    <ligand>
        <name>Mg(2+)</name>
        <dbReference type="ChEBI" id="CHEBI:18420"/>
    </ligand>
</feature>
<evidence type="ECO:0000313" key="11">
    <source>
        <dbReference type="Proteomes" id="UP000321934"/>
    </source>
</evidence>
<sequence length="452" mass="49773">MGKLFGTDGIRGLANSSIMNVEVASKIGAIIGNKLKSLTSTKRVIIGKDTRLSSYMIENAITSGLLSSGMNVILTGPVPTPAISFLTRSMRCDIGIMISASHNEYIDNGIKFFDANGEKISDQLQYEIEHAYFNCKIDDFFCTPDAIGRAKRIEGMSDRYIEFVKRSFPQGKMLGGIRVVIDCANGANYKIAPDILWELGADIIVIGNEPNGVNINLNCGSTHPSILQQRVIETRADIGIALDGDGDRLIIVDEKGEIADGDQIITAIAMYLKDLDHLNSKYVVATIVSNLGMEKYLNQHGLELIRTDVGDKNVYEAMKKYNSSVGGEQSGHIIMKKFCTTGDGLISALNILSMMTTYNKKASEILNFFEKVPQYLSKIKFDTKPTVDISKDLNSIANEYLKKLPDSKIIIRKSGTENLIRLTIETNDKNYKEIEDEIISKVQAVLKNAGSL</sequence>
<dbReference type="FunFam" id="3.40.120.10:FF:000001">
    <property type="entry name" value="Phosphoglucosamine mutase"/>
    <property type="match status" value="1"/>
</dbReference>
<dbReference type="GO" id="GO:0005829">
    <property type="term" value="C:cytosol"/>
    <property type="evidence" value="ECO:0007669"/>
    <property type="project" value="TreeGrafter"/>
</dbReference>
<comment type="function">
    <text evidence="6">Catalyzes the conversion of glucosamine-6-phosphate to glucosamine-1-phosphate.</text>
</comment>
<dbReference type="GO" id="GO:0000287">
    <property type="term" value="F:magnesium ion binding"/>
    <property type="evidence" value="ECO:0007669"/>
    <property type="project" value="UniProtKB-UniRule"/>
</dbReference>
<proteinExistence type="inferred from homology"/>
<dbReference type="InterPro" id="IPR005846">
    <property type="entry name" value="A-D-PHexomutase_a/b/a-III"/>
</dbReference>
<evidence type="ECO:0000259" key="8">
    <source>
        <dbReference type="Pfam" id="PF02879"/>
    </source>
</evidence>
<evidence type="ECO:0000256" key="1">
    <source>
        <dbReference type="ARBA" id="ARBA00010231"/>
    </source>
</evidence>
<dbReference type="FunFam" id="3.40.120.10:FF:000003">
    <property type="entry name" value="Phosphoglucosamine mutase"/>
    <property type="match status" value="1"/>
</dbReference>
<dbReference type="InterPro" id="IPR005844">
    <property type="entry name" value="A-D-PHexomutase_a/b/a-I"/>
</dbReference>
<dbReference type="Pfam" id="PF02878">
    <property type="entry name" value="PGM_PMM_I"/>
    <property type="match status" value="1"/>
</dbReference>
<dbReference type="PANTHER" id="PTHR42946">
    <property type="entry name" value="PHOSPHOHEXOSE MUTASE"/>
    <property type="match status" value="1"/>
</dbReference>
<dbReference type="Proteomes" id="UP000321934">
    <property type="component" value="Chromosome"/>
</dbReference>
<dbReference type="SUPFAM" id="SSF53738">
    <property type="entry name" value="Phosphoglucomutase, first 3 domains"/>
    <property type="match status" value="3"/>
</dbReference>
<evidence type="ECO:0000256" key="6">
    <source>
        <dbReference type="HAMAP-Rule" id="MF_01554"/>
    </source>
</evidence>
<dbReference type="InterPro" id="IPR050060">
    <property type="entry name" value="Phosphoglucosamine_mutase"/>
</dbReference>
<gene>
    <name evidence="6" type="primary">glmM</name>
    <name evidence="10" type="ORF">Deia_01118</name>
</gene>
<dbReference type="InterPro" id="IPR016055">
    <property type="entry name" value="A-D-PHexomutase_a/b/a-I/II/III"/>
</dbReference>
<comment type="catalytic activity">
    <reaction evidence="6">
        <text>alpha-D-glucosamine 1-phosphate = D-glucosamine 6-phosphate</text>
        <dbReference type="Rhea" id="RHEA:23424"/>
        <dbReference type="ChEBI" id="CHEBI:58516"/>
        <dbReference type="ChEBI" id="CHEBI:58725"/>
        <dbReference type="EC" id="5.4.2.10"/>
    </reaction>
</comment>
<dbReference type="AlphaFoldDB" id="A0A5B8XG88"/>
<keyword evidence="5 6" id="KW-0413">Isomerase</keyword>
<dbReference type="SUPFAM" id="SSF55957">
    <property type="entry name" value="Phosphoglucomutase, C-terminal domain"/>
    <property type="match status" value="1"/>
</dbReference>
<dbReference type="InterPro" id="IPR005841">
    <property type="entry name" value="Alpha-D-phosphohexomutase_SF"/>
</dbReference>
<dbReference type="HAMAP" id="MF_01554_B">
    <property type="entry name" value="GlmM_B"/>
    <property type="match status" value="1"/>
</dbReference>
<comment type="cofactor">
    <cofactor evidence="6">
        <name>Mg(2+)</name>
        <dbReference type="ChEBI" id="CHEBI:18420"/>
    </cofactor>
    <text evidence="6">Binds 1 Mg(2+) ion per subunit.</text>
</comment>
<dbReference type="GO" id="GO:0008966">
    <property type="term" value="F:phosphoglucosamine mutase activity"/>
    <property type="evidence" value="ECO:0007669"/>
    <property type="project" value="UniProtKB-UniRule"/>
</dbReference>
<keyword evidence="3 6" id="KW-0479">Metal-binding</keyword>
<dbReference type="NCBIfam" id="TIGR01455">
    <property type="entry name" value="glmM"/>
    <property type="match status" value="1"/>
</dbReference>
<keyword evidence="11" id="KW-1185">Reference proteome</keyword>